<proteinExistence type="predicted"/>
<evidence type="ECO:0000313" key="1">
    <source>
        <dbReference type="EMBL" id="OKY77385.1"/>
    </source>
</evidence>
<dbReference type="InParanoid" id="A0A1Q6DSN8"/>
<dbReference type="Proteomes" id="UP000185744">
    <property type="component" value="Unassembled WGS sequence"/>
</dbReference>
<dbReference type="AlphaFoldDB" id="A0A1Q6DSN8"/>
<accession>A0A1Q6DSN8</accession>
<name>A0A1Q6DSN8_METT1</name>
<dbReference type="STRING" id="1903181.BTN85_2035"/>
<organism evidence="1 2">
    <name type="scientific">Methanohalarchaeum thermophilum</name>
    <dbReference type="NCBI Taxonomy" id="1903181"/>
    <lineage>
        <taxon>Archaea</taxon>
        <taxon>Methanobacteriati</taxon>
        <taxon>Methanobacteriota</taxon>
        <taxon>Methanonatronarchaeia</taxon>
        <taxon>Methanonatronarchaeales</taxon>
        <taxon>Methanonatronarchaeaceae</taxon>
        <taxon>Candidatus Methanohalarchaeum</taxon>
    </lineage>
</organism>
<reference evidence="1" key="1">
    <citation type="submission" date="2016-12" db="EMBL/GenBank/DDBJ databases">
        <title>Discovery of methanogenic haloarchaea.</title>
        <authorList>
            <person name="Sorokin D.Y."/>
            <person name="Makarova K.S."/>
            <person name="Abbas B."/>
            <person name="Ferrer M."/>
            <person name="Golyshin P.N."/>
        </authorList>
    </citation>
    <scope>NUCLEOTIDE SEQUENCE [LARGE SCALE GENOMIC DNA]</scope>
    <source>
        <strain evidence="1">HMET1</strain>
    </source>
</reference>
<sequence length="51" mass="6242">MFLFQIGEKQIFDNKYHQYVGVFKLRDKEPRNALEMQVSRMSLRLVETMYL</sequence>
<protein>
    <submittedName>
        <fullName evidence="1">Uncharacterized protein</fullName>
    </submittedName>
</protein>
<gene>
    <name evidence="1" type="ORF">BTN85_2035</name>
</gene>
<keyword evidence="2" id="KW-1185">Reference proteome</keyword>
<comment type="caution">
    <text evidence="1">The sequence shown here is derived from an EMBL/GenBank/DDBJ whole genome shotgun (WGS) entry which is preliminary data.</text>
</comment>
<evidence type="ECO:0000313" key="2">
    <source>
        <dbReference type="Proteomes" id="UP000185744"/>
    </source>
</evidence>
<dbReference type="EMBL" id="MSDW01000002">
    <property type="protein sequence ID" value="OKY77385.1"/>
    <property type="molecule type" value="Genomic_DNA"/>
</dbReference>